<feature type="domain" description="UvrD-like helicase C-terminal" evidence="14">
    <location>
        <begin position="292"/>
        <end position="566"/>
    </location>
</feature>
<dbReference type="Gene3D" id="1.10.10.160">
    <property type="match status" value="1"/>
</dbReference>
<dbReference type="GO" id="GO:0009314">
    <property type="term" value="P:response to radiation"/>
    <property type="evidence" value="ECO:0007669"/>
    <property type="project" value="UniProtKB-ARBA"/>
</dbReference>
<keyword evidence="6 11" id="KW-0238">DNA-binding</keyword>
<evidence type="ECO:0000256" key="4">
    <source>
        <dbReference type="ARBA" id="ARBA00022806"/>
    </source>
</evidence>
<dbReference type="CDD" id="cd17932">
    <property type="entry name" value="DEXQc_UvrD"/>
    <property type="match status" value="1"/>
</dbReference>
<comment type="caution">
    <text evidence="15">The sequence shown here is derived from an EMBL/GenBank/DDBJ whole genome shotgun (WGS) entry which is preliminary data.</text>
</comment>
<dbReference type="Pfam" id="PF00580">
    <property type="entry name" value="UvrD-helicase"/>
    <property type="match status" value="1"/>
</dbReference>
<dbReference type="Proteomes" id="UP000003561">
    <property type="component" value="Unassembled WGS sequence"/>
</dbReference>
<dbReference type="PANTHER" id="PTHR11070">
    <property type="entry name" value="UVRD / RECB / PCRA DNA HELICASE FAMILY MEMBER"/>
    <property type="match status" value="1"/>
</dbReference>
<evidence type="ECO:0000256" key="2">
    <source>
        <dbReference type="ARBA" id="ARBA00022741"/>
    </source>
</evidence>
<evidence type="ECO:0000256" key="12">
    <source>
        <dbReference type="SAM" id="MobiDB-lite"/>
    </source>
</evidence>
<comment type="catalytic activity">
    <reaction evidence="8">
        <text>Couples ATP hydrolysis with the unwinding of duplex DNA by translocating in the 3'-5' direction.</text>
        <dbReference type="EC" id="5.6.2.4"/>
    </reaction>
</comment>
<evidence type="ECO:0000259" key="14">
    <source>
        <dbReference type="PROSITE" id="PS51217"/>
    </source>
</evidence>
<dbReference type="Pfam" id="PF21196">
    <property type="entry name" value="PcrA_UvrD_tudor"/>
    <property type="match status" value="1"/>
</dbReference>
<dbReference type="GO" id="GO:0006260">
    <property type="term" value="P:DNA replication"/>
    <property type="evidence" value="ECO:0007669"/>
    <property type="project" value="InterPro"/>
</dbReference>
<dbReference type="FunFam" id="1.10.10.160:FF:000001">
    <property type="entry name" value="ATP-dependent DNA helicase"/>
    <property type="match status" value="1"/>
</dbReference>
<dbReference type="Gene3D" id="3.40.50.300">
    <property type="entry name" value="P-loop containing nucleotide triphosphate hydrolases"/>
    <property type="match status" value="2"/>
</dbReference>
<evidence type="ECO:0000256" key="8">
    <source>
        <dbReference type="ARBA" id="ARBA00034617"/>
    </source>
</evidence>
<dbReference type="Pfam" id="PF13361">
    <property type="entry name" value="UvrD_C"/>
    <property type="match status" value="1"/>
</dbReference>
<comment type="catalytic activity">
    <reaction evidence="9 11">
        <text>ATP + H2O = ADP + phosphate + H(+)</text>
        <dbReference type="Rhea" id="RHEA:13065"/>
        <dbReference type="ChEBI" id="CHEBI:15377"/>
        <dbReference type="ChEBI" id="CHEBI:15378"/>
        <dbReference type="ChEBI" id="CHEBI:30616"/>
        <dbReference type="ChEBI" id="CHEBI:43474"/>
        <dbReference type="ChEBI" id="CHEBI:456216"/>
        <dbReference type="EC" id="5.6.2.4"/>
    </reaction>
</comment>
<evidence type="ECO:0000256" key="6">
    <source>
        <dbReference type="ARBA" id="ARBA00023125"/>
    </source>
</evidence>
<feature type="compositionally biased region" description="Polar residues" evidence="12">
    <location>
        <begin position="684"/>
        <end position="693"/>
    </location>
</feature>
<dbReference type="AlphaFoldDB" id="C0FU96"/>
<dbReference type="NCBIfam" id="TIGR01073">
    <property type="entry name" value="pcrA"/>
    <property type="match status" value="1"/>
</dbReference>
<dbReference type="GO" id="GO:0003677">
    <property type="term" value="F:DNA binding"/>
    <property type="evidence" value="ECO:0007669"/>
    <property type="project" value="UniProtKB-KW"/>
</dbReference>
<feature type="binding site" evidence="10">
    <location>
        <begin position="30"/>
        <end position="37"/>
    </location>
    <ligand>
        <name>ATP</name>
        <dbReference type="ChEBI" id="CHEBI:30616"/>
    </ligand>
</feature>
<evidence type="ECO:0000256" key="7">
    <source>
        <dbReference type="ARBA" id="ARBA00023235"/>
    </source>
</evidence>
<dbReference type="InterPro" id="IPR013986">
    <property type="entry name" value="DExx_box_DNA_helicase_dom_sf"/>
</dbReference>
<dbReference type="InterPro" id="IPR005751">
    <property type="entry name" value="ATP-dep_DNA_helicase_PcrA"/>
</dbReference>
<keyword evidence="7" id="KW-0413">Isomerase</keyword>
<evidence type="ECO:0000256" key="11">
    <source>
        <dbReference type="RuleBase" id="RU364053"/>
    </source>
</evidence>
<sequence>MEISMSIYDTLNEQQREAVFHTEGPVLILAGAGSGKTRVLTHRTAYLIEEKGVNPYNIMAITFTNKAAGEMRERIDQLVGYGSESIWVSTFHSTCVRILRRHIDRIGFDTNFTIYDSDDQKTLMKDICKRLNVDTKIYKERSLLAAISKAKDELVDPQEFSLRAAASGDFAKRKQAEIYREYQDALRRNNALDFDDLIVKTVELFKTDAQVLDYYQERFRYIMVDEYQDTNTAQFELISILARKYKNLCVVGDDDQSIYKFRGANIYNILNFEKHFPEAVTIKLEQNYRSTQNILNAANGVISNNMGRKRKTLWTDNEEGKKIGFKQFETGYEEAEYVAKDINACVKDGRYHYGDCAVLYRTNAQSRLFEEKFIVSNIPYKIVGGVNFYARKEIKDLLAYLKTIDNARDDLAVRRIINVPKRGIGATTLNRVADYAAAADISFYNALKMADDIPTLGKSAAKIKPFVNFIQVMRSKVEIISVSELLQEIIDETGYVKELEAEDTEEAKARIENIDELISKVVAYEEGEEHPTLSGFLEEVALVADIDSLDEGSDYVVLMTLHSAKGLEFPKVYLAGMEDGLFPSYMSITSDSSSEDLEEERRLAYVGITRAKEELTITCARQRMIRGETQYNKVSRFVREIPSELLDSELRKPASARESSFGKESSFPSFLQNQTTARPKRTTLRQQPSGQSMQAKALVTKGVVKSELDYGVGDTVSHIKFGRGVVKNIMDGGRDYEVTVDFEGYGVKKMFASFAKLKRI</sequence>
<dbReference type="GO" id="GO:0005524">
    <property type="term" value="F:ATP binding"/>
    <property type="evidence" value="ECO:0007669"/>
    <property type="project" value="UniProtKB-UniRule"/>
</dbReference>
<evidence type="ECO:0000313" key="16">
    <source>
        <dbReference type="Proteomes" id="UP000003561"/>
    </source>
</evidence>
<dbReference type="GO" id="GO:0005829">
    <property type="term" value="C:cytosol"/>
    <property type="evidence" value="ECO:0007669"/>
    <property type="project" value="TreeGrafter"/>
</dbReference>
<dbReference type="GO" id="GO:0016887">
    <property type="term" value="F:ATP hydrolysis activity"/>
    <property type="evidence" value="ECO:0007669"/>
    <property type="project" value="RHEA"/>
</dbReference>
<dbReference type="Gene3D" id="1.10.486.10">
    <property type="entry name" value="PCRA, domain 4"/>
    <property type="match status" value="1"/>
</dbReference>
<proteinExistence type="inferred from homology"/>
<evidence type="ECO:0000256" key="10">
    <source>
        <dbReference type="PROSITE-ProRule" id="PRU00560"/>
    </source>
</evidence>
<dbReference type="InterPro" id="IPR027417">
    <property type="entry name" value="P-loop_NTPase"/>
</dbReference>
<protein>
    <recommendedName>
        <fullName evidence="11">ATP-dependent DNA helicase</fullName>
        <ecNumber evidence="11">5.6.2.4</ecNumber>
    </recommendedName>
</protein>
<gene>
    <name evidence="15" type="primary">pcrA</name>
    <name evidence="15" type="ORF">ROSEINA2194_02317</name>
</gene>
<dbReference type="InterPro" id="IPR014017">
    <property type="entry name" value="DNA_helicase_UvrD-like_C"/>
</dbReference>
<dbReference type="PROSITE" id="PS51217">
    <property type="entry name" value="UVRD_HELICASE_CTER"/>
    <property type="match status" value="1"/>
</dbReference>
<reference evidence="15 16" key="2">
    <citation type="submission" date="2009-03" db="EMBL/GenBank/DDBJ databases">
        <title>Draft genome sequence of Roseburia inulinivorans (DSM 16841).</title>
        <authorList>
            <person name="Sudarsanam P."/>
            <person name="Ley R."/>
            <person name="Guruge J."/>
            <person name="Turnbaugh P.J."/>
            <person name="Mahowald M."/>
            <person name="Liep D."/>
            <person name="Gordon J."/>
        </authorList>
    </citation>
    <scope>NUCLEOTIDE SEQUENCE [LARGE SCALE GENOMIC DNA]</scope>
    <source>
        <strain evidence="15 16">DSM 16841</strain>
    </source>
</reference>
<organism evidence="15 16">
    <name type="scientific">Roseburia inulinivorans DSM 16841</name>
    <dbReference type="NCBI Taxonomy" id="622312"/>
    <lineage>
        <taxon>Bacteria</taxon>
        <taxon>Bacillati</taxon>
        <taxon>Bacillota</taxon>
        <taxon>Clostridia</taxon>
        <taxon>Lachnospirales</taxon>
        <taxon>Lachnospiraceae</taxon>
        <taxon>Roseburia</taxon>
    </lineage>
</organism>
<dbReference type="eggNOG" id="COG0210">
    <property type="taxonomic scope" value="Bacteria"/>
</dbReference>
<keyword evidence="5 10" id="KW-0067">ATP-binding</keyword>
<keyword evidence="4 10" id="KW-0347">Helicase</keyword>
<dbReference type="PANTHER" id="PTHR11070:SF2">
    <property type="entry name" value="ATP-DEPENDENT DNA HELICASE SRS2"/>
    <property type="match status" value="1"/>
</dbReference>
<feature type="domain" description="UvrD-like helicase ATP-binding" evidence="13">
    <location>
        <begin position="9"/>
        <end position="291"/>
    </location>
</feature>
<dbReference type="InterPro" id="IPR000212">
    <property type="entry name" value="DNA_helicase_UvrD/REP"/>
</dbReference>
<feature type="compositionally biased region" description="Polar residues" evidence="12">
    <location>
        <begin position="662"/>
        <end position="677"/>
    </location>
</feature>
<evidence type="ECO:0000256" key="1">
    <source>
        <dbReference type="ARBA" id="ARBA00009922"/>
    </source>
</evidence>
<evidence type="ECO:0000256" key="3">
    <source>
        <dbReference type="ARBA" id="ARBA00022801"/>
    </source>
</evidence>
<evidence type="ECO:0000256" key="9">
    <source>
        <dbReference type="ARBA" id="ARBA00048988"/>
    </source>
</evidence>
<dbReference type="SUPFAM" id="SSF52540">
    <property type="entry name" value="P-loop containing nucleoside triphosphate hydrolases"/>
    <property type="match status" value="1"/>
</dbReference>
<dbReference type="PROSITE" id="PS51198">
    <property type="entry name" value="UVRD_HELICASE_ATP_BIND"/>
    <property type="match status" value="1"/>
</dbReference>
<dbReference type="EC" id="5.6.2.4" evidence="11"/>
<dbReference type="GO" id="GO:0033202">
    <property type="term" value="C:DNA helicase complex"/>
    <property type="evidence" value="ECO:0007669"/>
    <property type="project" value="TreeGrafter"/>
</dbReference>
<dbReference type="FunFam" id="1.10.486.10:FF:000003">
    <property type="entry name" value="ATP-dependent DNA helicase"/>
    <property type="match status" value="1"/>
</dbReference>
<evidence type="ECO:0000313" key="15">
    <source>
        <dbReference type="EMBL" id="EEG93912.1"/>
    </source>
</evidence>
<dbReference type="EMBL" id="ACFY01000091">
    <property type="protein sequence ID" value="EEG93912.1"/>
    <property type="molecule type" value="Genomic_DNA"/>
</dbReference>
<feature type="region of interest" description="Disordered" evidence="12">
    <location>
        <begin position="657"/>
        <end position="693"/>
    </location>
</feature>
<comment type="similarity">
    <text evidence="1 11">Belongs to the helicase family. UvrD subfamily.</text>
</comment>
<accession>C0FU96</accession>
<dbReference type="GO" id="GO:0000725">
    <property type="term" value="P:recombinational repair"/>
    <property type="evidence" value="ECO:0007669"/>
    <property type="project" value="TreeGrafter"/>
</dbReference>
<name>C0FU96_9FIRM</name>
<dbReference type="InterPro" id="IPR014016">
    <property type="entry name" value="UvrD-like_ATP-bd"/>
</dbReference>
<evidence type="ECO:0000256" key="5">
    <source>
        <dbReference type="ARBA" id="ARBA00022840"/>
    </source>
</evidence>
<keyword evidence="2 10" id="KW-0547">Nucleotide-binding</keyword>
<dbReference type="CDD" id="cd18807">
    <property type="entry name" value="SF1_C_UvrD"/>
    <property type="match status" value="1"/>
</dbReference>
<evidence type="ECO:0000259" key="13">
    <source>
        <dbReference type="PROSITE" id="PS51198"/>
    </source>
</evidence>
<reference evidence="15 16" key="1">
    <citation type="submission" date="2009-02" db="EMBL/GenBank/DDBJ databases">
        <authorList>
            <person name="Fulton L."/>
            <person name="Clifton S."/>
            <person name="Fulton B."/>
            <person name="Xu J."/>
            <person name="Minx P."/>
            <person name="Pepin K.H."/>
            <person name="Johnson M."/>
            <person name="Bhonagiri V."/>
            <person name="Nash W.E."/>
            <person name="Mardis E.R."/>
            <person name="Wilson R.K."/>
        </authorList>
    </citation>
    <scope>NUCLEOTIDE SEQUENCE [LARGE SCALE GENOMIC DNA]</scope>
    <source>
        <strain evidence="15 16">DSM 16841</strain>
    </source>
</reference>
<dbReference type="GO" id="GO:0043138">
    <property type="term" value="F:3'-5' DNA helicase activity"/>
    <property type="evidence" value="ECO:0007669"/>
    <property type="project" value="UniProtKB-EC"/>
</dbReference>
<keyword evidence="3 10" id="KW-0378">Hydrolase</keyword>